<name>A0A232FKS6_9HYME</name>
<dbReference type="EMBL" id="NNAY01000088">
    <property type="protein sequence ID" value="OXU31110.1"/>
    <property type="molecule type" value="Genomic_DNA"/>
</dbReference>
<proteinExistence type="predicted"/>
<organism evidence="2 3">
    <name type="scientific">Trichomalopsis sarcophagae</name>
    <dbReference type="NCBI Taxonomy" id="543379"/>
    <lineage>
        <taxon>Eukaryota</taxon>
        <taxon>Metazoa</taxon>
        <taxon>Ecdysozoa</taxon>
        <taxon>Arthropoda</taxon>
        <taxon>Hexapoda</taxon>
        <taxon>Insecta</taxon>
        <taxon>Pterygota</taxon>
        <taxon>Neoptera</taxon>
        <taxon>Endopterygota</taxon>
        <taxon>Hymenoptera</taxon>
        <taxon>Apocrita</taxon>
        <taxon>Proctotrupomorpha</taxon>
        <taxon>Chalcidoidea</taxon>
        <taxon>Pteromalidae</taxon>
        <taxon>Pteromalinae</taxon>
        <taxon>Trichomalopsis</taxon>
    </lineage>
</organism>
<dbReference type="AlphaFoldDB" id="A0A232FKS6"/>
<evidence type="ECO:0000313" key="3">
    <source>
        <dbReference type="Proteomes" id="UP000215335"/>
    </source>
</evidence>
<reference evidence="2 3" key="1">
    <citation type="journal article" date="2017" name="Curr. Biol.">
        <title>The Evolution of Venom by Co-option of Single-Copy Genes.</title>
        <authorList>
            <person name="Martinson E.O."/>
            <person name="Mrinalini"/>
            <person name="Kelkar Y.D."/>
            <person name="Chang C.H."/>
            <person name="Werren J.H."/>
        </authorList>
    </citation>
    <scope>NUCLEOTIDE SEQUENCE [LARGE SCALE GENOMIC DNA]</scope>
    <source>
        <strain evidence="2 3">Alberta</strain>
        <tissue evidence="2">Whole body</tissue>
    </source>
</reference>
<evidence type="ECO:0000313" key="2">
    <source>
        <dbReference type="EMBL" id="OXU31110.1"/>
    </source>
</evidence>
<gene>
    <name evidence="2" type="ORF">TSAR_007822</name>
</gene>
<protein>
    <submittedName>
        <fullName evidence="2">Uncharacterized protein</fullName>
    </submittedName>
</protein>
<keyword evidence="1" id="KW-0732">Signal</keyword>
<keyword evidence="3" id="KW-1185">Reference proteome</keyword>
<feature type="chain" id="PRO_5011969000" evidence="1">
    <location>
        <begin position="24"/>
        <end position="83"/>
    </location>
</feature>
<evidence type="ECO:0000256" key="1">
    <source>
        <dbReference type="SAM" id="SignalP"/>
    </source>
</evidence>
<accession>A0A232FKS6</accession>
<feature type="signal peptide" evidence="1">
    <location>
        <begin position="1"/>
        <end position="23"/>
    </location>
</feature>
<comment type="caution">
    <text evidence="2">The sequence shown here is derived from an EMBL/GenBank/DDBJ whole genome shotgun (WGS) entry which is preliminary data.</text>
</comment>
<dbReference type="Proteomes" id="UP000215335">
    <property type="component" value="Unassembled WGS sequence"/>
</dbReference>
<sequence>MNSLLLLFVFAFIIAFWTNSVNATVTNCTIKGEYCSSREKAKRCDKLYECFPEDETDDVKIVKLEPTKKPLPKRCYGKGCLGK</sequence>